<dbReference type="InterPro" id="IPR000843">
    <property type="entry name" value="HTH_LacI"/>
</dbReference>
<dbReference type="InterPro" id="IPR010982">
    <property type="entry name" value="Lambda_DNA-bd_dom_sf"/>
</dbReference>
<dbReference type="STRING" id="293826.Amet_0902"/>
<dbReference type="PRINTS" id="PR00036">
    <property type="entry name" value="HTHLACI"/>
</dbReference>
<dbReference type="EMBL" id="CP000724">
    <property type="protein sequence ID" value="ABR47124.1"/>
    <property type="molecule type" value="Genomic_DNA"/>
</dbReference>
<keyword evidence="4" id="KW-0804">Transcription</keyword>
<keyword evidence="2" id="KW-0805">Transcription regulation</keyword>
<dbReference type="GO" id="GO:0003700">
    <property type="term" value="F:DNA-binding transcription factor activity"/>
    <property type="evidence" value="ECO:0007669"/>
    <property type="project" value="TreeGrafter"/>
</dbReference>
<dbReference type="InterPro" id="IPR046335">
    <property type="entry name" value="LacI/GalR-like_sensor"/>
</dbReference>
<dbReference type="PANTHER" id="PTHR30146:SF148">
    <property type="entry name" value="HTH-TYPE TRANSCRIPTIONAL REPRESSOR PURR-RELATED"/>
    <property type="match status" value="1"/>
</dbReference>
<organism evidence="6 7">
    <name type="scientific">Alkaliphilus metalliredigens (strain QYMF)</name>
    <dbReference type="NCBI Taxonomy" id="293826"/>
    <lineage>
        <taxon>Bacteria</taxon>
        <taxon>Bacillati</taxon>
        <taxon>Bacillota</taxon>
        <taxon>Clostridia</taxon>
        <taxon>Peptostreptococcales</taxon>
        <taxon>Natronincolaceae</taxon>
        <taxon>Alkaliphilus</taxon>
    </lineage>
</organism>
<reference evidence="7" key="1">
    <citation type="journal article" date="2016" name="Genome Announc.">
        <title>Complete genome sequence of Alkaliphilus metalliredigens strain QYMF, an alkaliphilic and metal-reducing bacterium isolated from borax-contaminated leachate ponds.</title>
        <authorList>
            <person name="Hwang C."/>
            <person name="Copeland A."/>
            <person name="Lucas S."/>
            <person name="Lapidus A."/>
            <person name="Barry K."/>
            <person name="Detter J.C."/>
            <person name="Glavina Del Rio T."/>
            <person name="Hammon N."/>
            <person name="Israni S."/>
            <person name="Dalin E."/>
            <person name="Tice H."/>
            <person name="Pitluck S."/>
            <person name="Chertkov O."/>
            <person name="Brettin T."/>
            <person name="Bruce D."/>
            <person name="Han C."/>
            <person name="Schmutz J."/>
            <person name="Larimer F."/>
            <person name="Land M.L."/>
            <person name="Hauser L."/>
            <person name="Kyrpides N."/>
            <person name="Mikhailova N."/>
            <person name="Ye Q."/>
            <person name="Zhou J."/>
            <person name="Richardson P."/>
            <person name="Fields M.W."/>
        </authorList>
    </citation>
    <scope>NUCLEOTIDE SEQUENCE [LARGE SCALE GENOMIC DNA]</scope>
    <source>
        <strain evidence="7">QYMF</strain>
    </source>
</reference>
<evidence type="ECO:0000259" key="5">
    <source>
        <dbReference type="PROSITE" id="PS50932"/>
    </source>
</evidence>
<keyword evidence="7" id="KW-1185">Reference proteome</keyword>
<dbReference type="SUPFAM" id="SSF47413">
    <property type="entry name" value="lambda repressor-like DNA-binding domains"/>
    <property type="match status" value="1"/>
</dbReference>
<dbReference type="KEGG" id="amt:Amet_0902"/>
<dbReference type="GO" id="GO:0000976">
    <property type="term" value="F:transcription cis-regulatory region binding"/>
    <property type="evidence" value="ECO:0007669"/>
    <property type="project" value="TreeGrafter"/>
</dbReference>
<evidence type="ECO:0000256" key="3">
    <source>
        <dbReference type="ARBA" id="ARBA00023125"/>
    </source>
</evidence>
<gene>
    <name evidence="6" type="ordered locus">Amet_0902</name>
</gene>
<evidence type="ECO:0000313" key="7">
    <source>
        <dbReference type="Proteomes" id="UP000001572"/>
    </source>
</evidence>
<evidence type="ECO:0000256" key="2">
    <source>
        <dbReference type="ARBA" id="ARBA00023015"/>
    </source>
</evidence>
<keyword evidence="1" id="KW-0678">Repressor</keyword>
<evidence type="ECO:0000256" key="4">
    <source>
        <dbReference type="ARBA" id="ARBA00023163"/>
    </source>
</evidence>
<sequence length="336" mass="37935">MSVTIKDIARLANVSHTTVSRALNNSSLINKETKIRIKKIAEEVHYTPNYSARSLVLDKSYNIGLFFRTINRGTSSGFFQEAVRGVNEVIKGDYNLIVKGIDDYDGFSRVSRQNFDGVIVMSQSSKDNAFIYHVLNNSIPLVVLNRELKEDNLVNILSDDKKGCYRATEYLIKCGHKKIALIEGKEGFESTKERKDGFIEALLDYKITIDKELIEKGNYDLKSGYEAMMRLLEKNELPTAVFCSNDDMALGAMKAIGEKGLRIPEDISITGFDDNVHSAYLTPALTTVKKQVEVISREGAQYLLKIINRELIKKETIFINTDLVIRDSVKNVENKE</sequence>
<name>A6TLQ6_ALKMQ</name>
<dbReference type="GO" id="GO:0008784">
    <property type="term" value="F:alanine racemase activity"/>
    <property type="evidence" value="ECO:0007669"/>
    <property type="project" value="UniProtKB-EC"/>
</dbReference>
<dbReference type="InterPro" id="IPR028082">
    <property type="entry name" value="Peripla_BP_I"/>
</dbReference>
<feature type="domain" description="HTH lacI-type" evidence="5">
    <location>
        <begin position="3"/>
        <end position="57"/>
    </location>
</feature>
<dbReference type="Gene3D" id="3.40.50.2300">
    <property type="match status" value="2"/>
</dbReference>
<accession>A6TLQ6</accession>
<dbReference type="HOGENOM" id="CLU_037628_6_0_9"/>
<dbReference type="CDD" id="cd01392">
    <property type="entry name" value="HTH_LacI"/>
    <property type="match status" value="1"/>
</dbReference>
<dbReference type="Pfam" id="PF00356">
    <property type="entry name" value="LacI"/>
    <property type="match status" value="1"/>
</dbReference>
<dbReference type="PROSITE" id="PS00356">
    <property type="entry name" value="HTH_LACI_1"/>
    <property type="match status" value="1"/>
</dbReference>
<evidence type="ECO:0000313" key="6">
    <source>
        <dbReference type="EMBL" id="ABR47124.1"/>
    </source>
</evidence>
<keyword evidence="6" id="KW-0413">Isomerase</keyword>
<evidence type="ECO:0000256" key="1">
    <source>
        <dbReference type="ARBA" id="ARBA00022491"/>
    </source>
</evidence>
<dbReference type="SUPFAM" id="SSF53822">
    <property type="entry name" value="Periplasmic binding protein-like I"/>
    <property type="match status" value="1"/>
</dbReference>
<protein>
    <submittedName>
        <fullName evidence="6">Alanine racemase</fullName>
        <ecNumber evidence="6">5.1.1.1</ecNumber>
    </submittedName>
</protein>
<dbReference type="OrthoDB" id="9789891at2"/>
<keyword evidence="3" id="KW-0238">DNA-binding</keyword>
<dbReference type="SMART" id="SM00354">
    <property type="entry name" value="HTH_LACI"/>
    <property type="match status" value="1"/>
</dbReference>
<dbReference type="eggNOG" id="COG1609">
    <property type="taxonomic scope" value="Bacteria"/>
</dbReference>
<dbReference type="PROSITE" id="PS50932">
    <property type="entry name" value="HTH_LACI_2"/>
    <property type="match status" value="1"/>
</dbReference>
<dbReference type="PANTHER" id="PTHR30146">
    <property type="entry name" value="LACI-RELATED TRANSCRIPTIONAL REPRESSOR"/>
    <property type="match status" value="1"/>
</dbReference>
<dbReference type="Pfam" id="PF13377">
    <property type="entry name" value="Peripla_BP_3"/>
    <property type="match status" value="1"/>
</dbReference>
<dbReference type="Gene3D" id="1.10.260.40">
    <property type="entry name" value="lambda repressor-like DNA-binding domains"/>
    <property type="match status" value="1"/>
</dbReference>
<dbReference type="EC" id="5.1.1.1" evidence="6"/>
<proteinExistence type="predicted"/>
<dbReference type="AlphaFoldDB" id="A6TLQ6"/>
<dbReference type="Proteomes" id="UP000001572">
    <property type="component" value="Chromosome"/>
</dbReference>
<dbReference type="CDD" id="cd06267">
    <property type="entry name" value="PBP1_LacI_sugar_binding-like"/>
    <property type="match status" value="1"/>
</dbReference>